<evidence type="ECO:0000313" key="4">
    <source>
        <dbReference type="Proteomes" id="UP000003963"/>
    </source>
</evidence>
<name>D9WP92_9ACTN</name>
<dbReference type="InterPro" id="IPR011251">
    <property type="entry name" value="Luciferase-like_dom"/>
</dbReference>
<dbReference type="SUPFAM" id="SSF51679">
    <property type="entry name" value="Bacterial luciferase-like"/>
    <property type="match status" value="1"/>
</dbReference>
<dbReference type="STRING" id="457427.SSOG_07779"/>
<dbReference type="OrthoDB" id="7903015at2"/>
<organism evidence="3 4">
    <name type="scientific">Streptomyces himastatinicus ATCC 53653</name>
    <dbReference type="NCBI Taxonomy" id="457427"/>
    <lineage>
        <taxon>Bacteria</taxon>
        <taxon>Bacillati</taxon>
        <taxon>Actinomycetota</taxon>
        <taxon>Actinomycetes</taxon>
        <taxon>Kitasatosporales</taxon>
        <taxon>Streptomycetaceae</taxon>
        <taxon>Streptomyces</taxon>
        <taxon>Streptomyces violaceusniger group</taxon>
    </lineage>
</organism>
<proteinExistence type="predicted"/>
<keyword evidence="4" id="KW-1185">Reference proteome</keyword>
<dbReference type="Gene3D" id="3.20.20.30">
    <property type="entry name" value="Luciferase-like domain"/>
    <property type="match status" value="1"/>
</dbReference>
<dbReference type="Pfam" id="PF00296">
    <property type="entry name" value="Bac_luciferase"/>
    <property type="match status" value="1"/>
</dbReference>
<dbReference type="AlphaFoldDB" id="D9WP92"/>
<evidence type="ECO:0000313" key="3">
    <source>
        <dbReference type="EMBL" id="EFL28065.1"/>
    </source>
</evidence>
<dbReference type="InterPro" id="IPR050564">
    <property type="entry name" value="F420-G6PD/mer"/>
</dbReference>
<keyword evidence="1" id="KW-0560">Oxidoreductase</keyword>
<feature type="domain" description="Luciferase-like" evidence="2">
    <location>
        <begin position="1"/>
        <end position="304"/>
    </location>
</feature>
<dbReference type="PANTHER" id="PTHR43244:SF1">
    <property type="entry name" value="5,10-METHYLENETETRAHYDROMETHANOPTERIN REDUCTASE"/>
    <property type="match status" value="1"/>
</dbReference>
<protein>
    <recommendedName>
        <fullName evidence="2">Luciferase-like domain-containing protein</fullName>
    </recommendedName>
</protein>
<evidence type="ECO:0000259" key="2">
    <source>
        <dbReference type="Pfam" id="PF00296"/>
    </source>
</evidence>
<dbReference type="PANTHER" id="PTHR43244">
    <property type="match status" value="1"/>
</dbReference>
<dbReference type="RefSeq" id="WP_009719863.1">
    <property type="nucleotide sequence ID" value="NZ_GG657754.1"/>
</dbReference>
<accession>D9WP92</accession>
<dbReference type="Proteomes" id="UP000003963">
    <property type="component" value="Unassembled WGS sequence"/>
</dbReference>
<gene>
    <name evidence="3" type="ORF">SSOG_07779</name>
</gene>
<evidence type="ECO:0000256" key="1">
    <source>
        <dbReference type="ARBA" id="ARBA00023002"/>
    </source>
</evidence>
<dbReference type="GO" id="GO:0016705">
    <property type="term" value="F:oxidoreductase activity, acting on paired donors, with incorporation or reduction of molecular oxygen"/>
    <property type="evidence" value="ECO:0007669"/>
    <property type="project" value="InterPro"/>
</dbReference>
<sequence length="337" mass="37319">MRFGLAIMNDFPPGVVPAQRIPALREQVAAAREAGFSSVWMLQHYLGNMPTLQPLPTLAALTSETGGMDIGTNMLILPLHHPVEVAELYATLDHLSGGQVIAGFGMGYRENEFRSFGIPMDERKPRYEEAVEVIRALWSGETVRHTGTHFTVDGERISLPPVRPGGPPVWIGAGAHRAGARRAARLGDGWIIPPHVAPDRLKTVIGWRREEAARYGRAERPFSYVVRRELVLDHDGDRAREIGLRARGALTRAYAAFDAPDTTASYRHLTSDAAAAQVADESYLFCTPDVAAAKLGELAALGVDYVILRMQWYDLEQEQVLATMRLFRDEVLPRFRA</sequence>
<dbReference type="InterPro" id="IPR036661">
    <property type="entry name" value="Luciferase-like_sf"/>
</dbReference>
<dbReference type="HOGENOM" id="CLU_027853_3_2_11"/>
<reference evidence="3 4" key="1">
    <citation type="submission" date="2009-02" db="EMBL/GenBank/DDBJ databases">
        <title>Annotation of Streptomyces hygroscopicus strain ATCC 53653.</title>
        <authorList>
            <consortium name="The Broad Institute Genome Sequencing Platform"/>
            <consortium name="Broad Institute Microbial Sequencing Center"/>
            <person name="Fischbach M."/>
            <person name="Godfrey P."/>
            <person name="Ward D."/>
            <person name="Young S."/>
            <person name="Zeng Q."/>
            <person name="Koehrsen M."/>
            <person name="Alvarado L."/>
            <person name="Berlin A.M."/>
            <person name="Bochicchio J."/>
            <person name="Borenstein D."/>
            <person name="Chapman S.B."/>
            <person name="Chen Z."/>
            <person name="Engels R."/>
            <person name="Freedman E."/>
            <person name="Gellesch M."/>
            <person name="Goldberg J."/>
            <person name="Griggs A."/>
            <person name="Gujja S."/>
            <person name="Heilman E.R."/>
            <person name="Heiman D.I."/>
            <person name="Hepburn T.A."/>
            <person name="Howarth C."/>
            <person name="Jen D."/>
            <person name="Larson L."/>
            <person name="Lewis B."/>
            <person name="Mehta T."/>
            <person name="Park D."/>
            <person name="Pearson M."/>
            <person name="Richards J."/>
            <person name="Roberts A."/>
            <person name="Saif S."/>
            <person name="Shea T.D."/>
            <person name="Shenoy N."/>
            <person name="Sisk P."/>
            <person name="Stolte C."/>
            <person name="Sykes S.N."/>
            <person name="Thomson T."/>
            <person name="Walk T."/>
            <person name="White J."/>
            <person name="Yandava C."/>
            <person name="Straight P."/>
            <person name="Clardy J."/>
            <person name="Hung D."/>
            <person name="Kolter R."/>
            <person name="Mekalanos J."/>
            <person name="Walker S."/>
            <person name="Walsh C.T."/>
            <person name="Wieland-Brown L.C."/>
            <person name="Haas B."/>
            <person name="Nusbaum C."/>
            <person name="Birren B."/>
        </authorList>
    </citation>
    <scope>NUCLEOTIDE SEQUENCE [LARGE SCALE GENOMIC DNA]</scope>
    <source>
        <strain evidence="3 4">ATCC 53653</strain>
    </source>
</reference>
<dbReference type="EMBL" id="GG657754">
    <property type="protein sequence ID" value="EFL28065.1"/>
    <property type="molecule type" value="Genomic_DNA"/>
</dbReference>